<comment type="similarity">
    <text evidence="2">Belongs to the glycosyl hydrolase 88 family.</text>
</comment>
<evidence type="ECO:0000313" key="3">
    <source>
        <dbReference type="EMBL" id="NOU81313.1"/>
    </source>
</evidence>
<proteinExistence type="inferred from homology"/>
<dbReference type="PANTHER" id="PTHR36845:SF1">
    <property type="entry name" value="HYDROLASE, PUTATIVE (AFU_ORTHOLOGUE AFUA_7G05090)-RELATED"/>
    <property type="match status" value="1"/>
</dbReference>
<name>A0ABX1YJU8_9BACL</name>
<reference evidence="3 4" key="1">
    <citation type="submission" date="2019-10" db="EMBL/GenBank/DDBJ databases">
        <title>Description of Paenibacillus terricola sp. nov.</title>
        <authorList>
            <person name="Carlier A."/>
            <person name="Qi S."/>
        </authorList>
    </citation>
    <scope>NUCLEOTIDE SEQUENCE [LARGE SCALE GENOMIC DNA]</scope>
    <source>
        <strain evidence="3 4">LMG 31459</strain>
    </source>
</reference>
<organism evidence="3 4">
    <name type="scientific">Paenibacillus phytohabitans</name>
    <dbReference type="NCBI Taxonomy" id="2654978"/>
    <lineage>
        <taxon>Bacteria</taxon>
        <taxon>Bacillati</taxon>
        <taxon>Bacillota</taxon>
        <taxon>Bacilli</taxon>
        <taxon>Bacillales</taxon>
        <taxon>Paenibacillaceae</taxon>
        <taxon>Paenibacillus</taxon>
    </lineage>
</organism>
<dbReference type="RefSeq" id="WP_171718815.1">
    <property type="nucleotide sequence ID" value="NZ_WHOB01000062.1"/>
</dbReference>
<evidence type="ECO:0000256" key="2">
    <source>
        <dbReference type="ARBA" id="ARBA00038358"/>
    </source>
</evidence>
<dbReference type="Gene3D" id="1.50.10.10">
    <property type="match status" value="1"/>
</dbReference>
<dbReference type="InterPro" id="IPR010905">
    <property type="entry name" value="Glyco_hydro_88"/>
</dbReference>
<protein>
    <submittedName>
        <fullName evidence="3">Glycosyl hydrolase</fullName>
    </submittedName>
</protein>
<dbReference type="Proteomes" id="UP000596857">
    <property type="component" value="Unassembled WGS sequence"/>
</dbReference>
<comment type="caution">
    <text evidence="3">The sequence shown here is derived from an EMBL/GenBank/DDBJ whole genome shotgun (WGS) entry which is preliminary data.</text>
</comment>
<dbReference type="PANTHER" id="PTHR36845">
    <property type="entry name" value="HYDROLASE, PUTATIVE (AFU_ORTHOLOGUE AFUA_7G05090)-RELATED"/>
    <property type="match status" value="1"/>
</dbReference>
<dbReference type="SUPFAM" id="SSF48208">
    <property type="entry name" value="Six-hairpin glycosidases"/>
    <property type="match status" value="1"/>
</dbReference>
<sequence length="374" mass="41962">MAAIQQLLDIPVLWEKLEHKTEQMLTLIGGKSPHVAKDNGKYDDQRLDWWTSGFWPGILWIMHDMTGRAAYREAAWNWDERLERLTLAPNSFDHDVGFQFLPTAVIKHTLTGDPDALRRGLSAADFLAGRYNLNGRFIRAWNGDKTGCSIIDTSMNLSLLFWASRQTGDPRYAQIAQAHAETVLKHFIREDGSVKHIVSFDPHSGEVLEVLGGQGHAPDSGWSRGTAWALYGMANTYRHTGDKTFLHAARRVAHFFLAHLPEDHVAHWDFRAGSSLDGEPRDTSAAACAASGLLELAESLSAVDGRVYRESAERILKSLYEHYGTWEDAEHEAILLHGTGHKPAGDNVDVSLIYGDYFFVESMARLAGWKHRIF</sequence>
<keyword evidence="1 3" id="KW-0378">Hydrolase</keyword>
<evidence type="ECO:0000313" key="4">
    <source>
        <dbReference type="Proteomes" id="UP000596857"/>
    </source>
</evidence>
<dbReference type="InterPro" id="IPR012341">
    <property type="entry name" value="6hp_glycosidase-like_sf"/>
</dbReference>
<evidence type="ECO:0000256" key="1">
    <source>
        <dbReference type="ARBA" id="ARBA00022801"/>
    </source>
</evidence>
<dbReference type="EMBL" id="WHOB01000062">
    <property type="protein sequence ID" value="NOU81313.1"/>
    <property type="molecule type" value="Genomic_DNA"/>
</dbReference>
<dbReference type="InterPro" id="IPR052369">
    <property type="entry name" value="UG_Glycosaminoglycan_Hydrolase"/>
</dbReference>
<dbReference type="InterPro" id="IPR008928">
    <property type="entry name" value="6-hairpin_glycosidase_sf"/>
</dbReference>
<keyword evidence="4" id="KW-1185">Reference proteome</keyword>
<dbReference type="GO" id="GO:0016787">
    <property type="term" value="F:hydrolase activity"/>
    <property type="evidence" value="ECO:0007669"/>
    <property type="project" value="UniProtKB-KW"/>
</dbReference>
<dbReference type="Pfam" id="PF07470">
    <property type="entry name" value="Glyco_hydro_88"/>
    <property type="match status" value="1"/>
</dbReference>
<accession>A0ABX1YJU8</accession>
<gene>
    <name evidence="3" type="ORF">GC101_20835</name>
</gene>